<comment type="similarity">
    <text evidence="6">Belongs to the major facilitator superfamily. Spinster (TC 2.A.1.49) family.</text>
</comment>
<keyword evidence="4 8" id="KW-1133">Transmembrane helix</keyword>
<dbReference type="OMA" id="NGNNESW"/>
<dbReference type="Gene3D" id="1.20.1250.20">
    <property type="entry name" value="MFS general substrate transporter like domains"/>
    <property type="match status" value="1"/>
</dbReference>
<organism evidence="10 11">
    <name type="scientific">Reticulomyxa filosa</name>
    <dbReference type="NCBI Taxonomy" id="46433"/>
    <lineage>
        <taxon>Eukaryota</taxon>
        <taxon>Sar</taxon>
        <taxon>Rhizaria</taxon>
        <taxon>Retaria</taxon>
        <taxon>Foraminifera</taxon>
        <taxon>Monothalamids</taxon>
        <taxon>Reticulomyxidae</taxon>
        <taxon>Reticulomyxa</taxon>
    </lineage>
</organism>
<feature type="transmembrane region" description="Helical" evidence="8">
    <location>
        <begin position="170"/>
        <end position="190"/>
    </location>
</feature>
<dbReference type="Pfam" id="PF07690">
    <property type="entry name" value="MFS_1"/>
    <property type="match status" value="1"/>
</dbReference>
<protein>
    <submittedName>
        <fullName evidence="10">Transporter</fullName>
    </submittedName>
</protein>
<evidence type="ECO:0000256" key="1">
    <source>
        <dbReference type="ARBA" id="ARBA00004141"/>
    </source>
</evidence>
<dbReference type="SUPFAM" id="SSF103473">
    <property type="entry name" value="MFS general substrate transporter"/>
    <property type="match status" value="1"/>
</dbReference>
<dbReference type="InterPro" id="IPR020846">
    <property type="entry name" value="MFS_dom"/>
</dbReference>
<keyword evidence="3 8" id="KW-0812">Transmembrane</keyword>
<gene>
    <name evidence="10" type="ORF">RFI_07035</name>
</gene>
<evidence type="ECO:0000313" key="10">
    <source>
        <dbReference type="EMBL" id="ETO30084.1"/>
    </source>
</evidence>
<evidence type="ECO:0000256" key="3">
    <source>
        <dbReference type="ARBA" id="ARBA00022692"/>
    </source>
</evidence>
<feature type="compositionally biased region" description="Low complexity" evidence="7">
    <location>
        <begin position="95"/>
        <end position="109"/>
    </location>
</feature>
<keyword evidence="2" id="KW-0813">Transport</keyword>
<evidence type="ECO:0000256" key="2">
    <source>
        <dbReference type="ARBA" id="ARBA00022448"/>
    </source>
</evidence>
<dbReference type="GO" id="GO:0016020">
    <property type="term" value="C:membrane"/>
    <property type="evidence" value="ECO:0007669"/>
    <property type="project" value="UniProtKB-SubCell"/>
</dbReference>
<feature type="compositionally biased region" description="Low complexity" evidence="7">
    <location>
        <begin position="73"/>
        <end position="85"/>
    </location>
</feature>
<dbReference type="PANTHER" id="PTHR23505:SF79">
    <property type="entry name" value="PROTEIN SPINSTER"/>
    <property type="match status" value="1"/>
</dbReference>
<comment type="caution">
    <text evidence="10">The sequence shown here is derived from an EMBL/GenBank/DDBJ whole genome shotgun (WGS) entry which is preliminary data.</text>
</comment>
<feature type="transmembrane region" description="Helical" evidence="8">
    <location>
        <begin position="228"/>
        <end position="249"/>
    </location>
</feature>
<keyword evidence="11" id="KW-1185">Reference proteome</keyword>
<evidence type="ECO:0000256" key="8">
    <source>
        <dbReference type="SAM" id="Phobius"/>
    </source>
</evidence>
<feature type="domain" description="Major facilitator superfamily (MFS) profile" evidence="9">
    <location>
        <begin position="132"/>
        <end position="411"/>
    </location>
</feature>
<proteinExistence type="inferred from homology"/>
<dbReference type="PANTHER" id="PTHR23505">
    <property type="entry name" value="SPINSTER"/>
    <property type="match status" value="1"/>
</dbReference>
<keyword evidence="5 8" id="KW-0472">Membrane</keyword>
<name>X6NW81_RETFI</name>
<dbReference type="AlphaFoldDB" id="X6NW81"/>
<evidence type="ECO:0000313" key="11">
    <source>
        <dbReference type="Proteomes" id="UP000023152"/>
    </source>
</evidence>
<dbReference type="GO" id="GO:0022857">
    <property type="term" value="F:transmembrane transporter activity"/>
    <property type="evidence" value="ECO:0007669"/>
    <property type="project" value="InterPro"/>
</dbReference>
<dbReference type="OrthoDB" id="6770063at2759"/>
<comment type="subcellular location">
    <subcellularLocation>
        <location evidence="1">Membrane</location>
        <topology evidence="1">Multi-pass membrane protein</topology>
    </subcellularLocation>
</comment>
<evidence type="ECO:0000259" key="9">
    <source>
        <dbReference type="PROSITE" id="PS50850"/>
    </source>
</evidence>
<dbReference type="InterPro" id="IPR036259">
    <property type="entry name" value="MFS_trans_sf"/>
</dbReference>
<dbReference type="InterPro" id="IPR044770">
    <property type="entry name" value="MFS_spinster-like"/>
</dbReference>
<feature type="transmembrane region" description="Helical" evidence="8">
    <location>
        <begin position="358"/>
        <end position="380"/>
    </location>
</feature>
<dbReference type="Proteomes" id="UP000023152">
    <property type="component" value="Unassembled WGS sequence"/>
</dbReference>
<evidence type="ECO:0000256" key="4">
    <source>
        <dbReference type="ARBA" id="ARBA00022989"/>
    </source>
</evidence>
<feature type="transmembrane region" description="Helical" evidence="8">
    <location>
        <begin position="131"/>
        <end position="150"/>
    </location>
</feature>
<feature type="transmembrane region" description="Helical" evidence="8">
    <location>
        <begin position="202"/>
        <end position="222"/>
    </location>
</feature>
<evidence type="ECO:0000256" key="5">
    <source>
        <dbReference type="ARBA" id="ARBA00023136"/>
    </source>
</evidence>
<dbReference type="PROSITE" id="PS50850">
    <property type="entry name" value="MFS"/>
    <property type="match status" value="1"/>
</dbReference>
<feature type="transmembrane region" description="Helical" evidence="8">
    <location>
        <begin position="386"/>
        <end position="410"/>
    </location>
</feature>
<accession>X6NW81</accession>
<feature type="compositionally biased region" description="Basic and acidic residues" evidence="7">
    <location>
        <begin position="41"/>
        <end position="51"/>
    </location>
</feature>
<evidence type="ECO:0000256" key="6">
    <source>
        <dbReference type="ARBA" id="ARBA00024338"/>
    </source>
</evidence>
<reference evidence="10 11" key="1">
    <citation type="journal article" date="2013" name="Curr. Biol.">
        <title>The Genome of the Foraminiferan Reticulomyxa filosa.</title>
        <authorList>
            <person name="Glockner G."/>
            <person name="Hulsmann N."/>
            <person name="Schleicher M."/>
            <person name="Noegel A.A."/>
            <person name="Eichinger L."/>
            <person name="Gallinger C."/>
            <person name="Pawlowski J."/>
            <person name="Sierra R."/>
            <person name="Euteneuer U."/>
            <person name="Pillet L."/>
            <person name="Moustafa A."/>
            <person name="Platzer M."/>
            <person name="Groth M."/>
            <person name="Szafranski K."/>
            <person name="Schliwa M."/>
        </authorList>
    </citation>
    <scope>NUCLEOTIDE SEQUENCE [LARGE SCALE GENOMIC DNA]</scope>
</reference>
<feature type="transmembrane region" description="Helical" evidence="8">
    <location>
        <begin position="296"/>
        <end position="315"/>
    </location>
</feature>
<sequence>MSNAKKKVQNRPTNSIQDPLIDNDDDNSHQVTDSLVGATLTKEEEWGEKRKQSLGHAIQSPSKSESLEDENNSRNTNNNSSNGKNAKAGPRDSTHSSGQSSSKTSFTQSNIIEDDSELPTAKDMFNCGPKAILFLFFTLAFFVYFDRGSLAAALEDIQKQLLDDSTEKGGMLASSYLFGYCLSSPLFALLGSHFAPLKMSSIGMLVWCGGVFGTAFFDSFGTLTAARLFTGIGEASFLAFSATIVDVIAPTQHRALYLGLFYMAMPFGYAFGYGLGGIITSAHVYSKNGNNESWRAVFILEFVTMIPLACALFFMKSPRNMLVLKDLNKPFVEETATDLPEDDLWHVKTKRIVTNPTWVLITLGYSTQTFVTGTFAVLAIEYLNEAYQWSSGTAGPTFGGMTLISGLFFFF</sequence>
<evidence type="ECO:0000256" key="7">
    <source>
        <dbReference type="SAM" id="MobiDB-lite"/>
    </source>
</evidence>
<feature type="region of interest" description="Disordered" evidence="7">
    <location>
        <begin position="1"/>
        <end position="111"/>
    </location>
</feature>
<dbReference type="InterPro" id="IPR011701">
    <property type="entry name" value="MFS"/>
</dbReference>
<dbReference type="EMBL" id="ASPP01005680">
    <property type="protein sequence ID" value="ETO30084.1"/>
    <property type="molecule type" value="Genomic_DNA"/>
</dbReference>
<feature type="transmembrane region" description="Helical" evidence="8">
    <location>
        <begin position="256"/>
        <end position="276"/>
    </location>
</feature>